<dbReference type="Pfam" id="PF02931">
    <property type="entry name" value="Neur_chan_LBD"/>
    <property type="match status" value="1"/>
</dbReference>
<evidence type="ECO:0000256" key="2">
    <source>
        <dbReference type="ARBA" id="ARBA00023136"/>
    </source>
</evidence>
<name>A0AAN9AV74_9CAEN</name>
<dbReference type="InterPro" id="IPR006201">
    <property type="entry name" value="Neur_channel"/>
</dbReference>
<dbReference type="GO" id="GO:0005230">
    <property type="term" value="F:extracellular ligand-gated monoatomic ion channel activity"/>
    <property type="evidence" value="ECO:0007669"/>
    <property type="project" value="InterPro"/>
</dbReference>
<dbReference type="Gene3D" id="2.70.170.10">
    <property type="entry name" value="Neurotransmitter-gated ion-channel ligand-binding domain"/>
    <property type="match status" value="1"/>
</dbReference>
<sequence>MTWNPNDYEELIKAIFIPQKKIWVPDLTVDQYVGDTSLKMGYDSLLLKVRTDGVVRWNPGLTLQTSCAVDIMYYPYDQQVCAWKIYPLISDTKQIKFDPPLGVDGVYGQDAEQNAEWEIVSVVNETCDFNVPSGMRTDTISCIKYR</sequence>
<dbReference type="PROSITE" id="PS00236">
    <property type="entry name" value="NEUROTR_ION_CHANNEL"/>
    <property type="match status" value="1"/>
</dbReference>
<dbReference type="GO" id="GO:0016020">
    <property type="term" value="C:membrane"/>
    <property type="evidence" value="ECO:0007669"/>
    <property type="project" value="UniProtKB-SubCell"/>
</dbReference>
<evidence type="ECO:0000256" key="1">
    <source>
        <dbReference type="ARBA" id="ARBA00004141"/>
    </source>
</evidence>
<dbReference type="InterPro" id="IPR036734">
    <property type="entry name" value="Neur_chan_lig-bd_sf"/>
</dbReference>
<dbReference type="AlphaFoldDB" id="A0AAN9AV74"/>
<accession>A0AAN9AV74</accession>
<keyword evidence="5" id="KW-1185">Reference proteome</keyword>
<feature type="domain" description="Neurotransmitter-gated ion-channel ligand-binding" evidence="3">
    <location>
        <begin position="1"/>
        <end position="122"/>
    </location>
</feature>
<keyword evidence="2" id="KW-0472">Membrane</keyword>
<comment type="subcellular location">
    <subcellularLocation>
        <location evidence="1">Membrane</location>
        <topology evidence="1">Multi-pass membrane protein</topology>
    </subcellularLocation>
</comment>
<comment type="caution">
    <text evidence="4">The sequence shown here is derived from an EMBL/GenBank/DDBJ whole genome shotgun (WGS) entry which is preliminary data.</text>
</comment>
<reference evidence="4 5" key="1">
    <citation type="submission" date="2024-02" db="EMBL/GenBank/DDBJ databases">
        <title>Chromosome-scale genome assembly of the rough periwinkle Littorina saxatilis.</title>
        <authorList>
            <person name="De Jode A."/>
            <person name="Faria R."/>
            <person name="Formenti G."/>
            <person name="Sims Y."/>
            <person name="Smith T.P."/>
            <person name="Tracey A."/>
            <person name="Wood J.M.D."/>
            <person name="Zagrodzka Z.B."/>
            <person name="Johannesson K."/>
            <person name="Butlin R.K."/>
            <person name="Leder E.H."/>
        </authorList>
    </citation>
    <scope>NUCLEOTIDE SEQUENCE [LARGE SCALE GENOMIC DNA]</scope>
    <source>
        <strain evidence="4">Snail1</strain>
        <tissue evidence="4">Muscle</tissue>
    </source>
</reference>
<dbReference type="InterPro" id="IPR006202">
    <property type="entry name" value="Neur_chan_lig-bd"/>
</dbReference>
<evidence type="ECO:0000313" key="5">
    <source>
        <dbReference type="Proteomes" id="UP001374579"/>
    </source>
</evidence>
<gene>
    <name evidence="4" type="ORF">V1264_007402</name>
</gene>
<evidence type="ECO:0000259" key="3">
    <source>
        <dbReference type="Pfam" id="PF02931"/>
    </source>
</evidence>
<dbReference type="EMBL" id="JBAMIC010000019">
    <property type="protein sequence ID" value="KAK7093702.1"/>
    <property type="molecule type" value="Genomic_DNA"/>
</dbReference>
<protein>
    <recommendedName>
        <fullName evidence="3">Neurotransmitter-gated ion-channel ligand-binding domain-containing protein</fullName>
    </recommendedName>
</protein>
<dbReference type="CDD" id="cd18989">
    <property type="entry name" value="LGIC_ECD_cation"/>
    <property type="match status" value="1"/>
</dbReference>
<evidence type="ECO:0000313" key="4">
    <source>
        <dbReference type="EMBL" id="KAK7093702.1"/>
    </source>
</evidence>
<dbReference type="GO" id="GO:0004888">
    <property type="term" value="F:transmembrane signaling receptor activity"/>
    <property type="evidence" value="ECO:0007669"/>
    <property type="project" value="InterPro"/>
</dbReference>
<organism evidence="4 5">
    <name type="scientific">Littorina saxatilis</name>
    <dbReference type="NCBI Taxonomy" id="31220"/>
    <lineage>
        <taxon>Eukaryota</taxon>
        <taxon>Metazoa</taxon>
        <taxon>Spiralia</taxon>
        <taxon>Lophotrochozoa</taxon>
        <taxon>Mollusca</taxon>
        <taxon>Gastropoda</taxon>
        <taxon>Caenogastropoda</taxon>
        <taxon>Littorinimorpha</taxon>
        <taxon>Littorinoidea</taxon>
        <taxon>Littorinidae</taxon>
        <taxon>Littorina</taxon>
    </lineage>
</organism>
<dbReference type="InterPro" id="IPR018000">
    <property type="entry name" value="Neurotransmitter_ion_chnl_CS"/>
</dbReference>
<proteinExistence type="predicted"/>
<dbReference type="SUPFAM" id="SSF63712">
    <property type="entry name" value="Nicotinic receptor ligand binding domain-like"/>
    <property type="match status" value="1"/>
</dbReference>
<dbReference type="PANTHER" id="PTHR18945">
    <property type="entry name" value="NEUROTRANSMITTER GATED ION CHANNEL"/>
    <property type="match status" value="1"/>
</dbReference>
<dbReference type="Proteomes" id="UP001374579">
    <property type="component" value="Unassembled WGS sequence"/>
</dbReference>